<keyword evidence="1" id="KW-0732">Signal</keyword>
<comment type="caution">
    <text evidence="2">The sequence shown here is derived from an EMBL/GenBank/DDBJ whole genome shotgun (WGS) entry which is preliminary data.</text>
</comment>
<organism evidence="2 3">
    <name type="scientific">Vibrio orientalis CIP 102891 = ATCC 33934</name>
    <dbReference type="NCBI Taxonomy" id="675816"/>
    <lineage>
        <taxon>Bacteria</taxon>
        <taxon>Pseudomonadati</taxon>
        <taxon>Pseudomonadota</taxon>
        <taxon>Gammaproteobacteria</taxon>
        <taxon>Vibrionales</taxon>
        <taxon>Vibrionaceae</taxon>
        <taxon>Vibrio</taxon>
        <taxon>Vibrio oreintalis group</taxon>
    </lineage>
</organism>
<evidence type="ECO:0000313" key="3">
    <source>
        <dbReference type="Proteomes" id="UP000003515"/>
    </source>
</evidence>
<proteinExistence type="predicted"/>
<gene>
    <name evidence="2" type="ORF">VIA_001218</name>
</gene>
<dbReference type="EMBL" id="ACZV01000004">
    <property type="protein sequence ID" value="EEX94060.1"/>
    <property type="molecule type" value="Genomic_DNA"/>
</dbReference>
<dbReference type="Proteomes" id="UP000003515">
    <property type="component" value="Unassembled WGS sequence"/>
</dbReference>
<evidence type="ECO:0000256" key="1">
    <source>
        <dbReference type="SAM" id="SignalP"/>
    </source>
</evidence>
<evidence type="ECO:0000313" key="2">
    <source>
        <dbReference type="EMBL" id="EEX94060.1"/>
    </source>
</evidence>
<name>A0ABP2H2B8_VIBOR</name>
<keyword evidence="3" id="KW-1185">Reference proteome</keyword>
<accession>A0ABP2H2B8</accession>
<sequence length="44" mass="4759">MNFGGVHTVRRYSSLLFALLITASANATVFEQALADYGDKLISP</sequence>
<feature type="signal peptide" evidence="1">
    <location>
        <begin position="1"/>
        <end position="27"/>
    </location>
</feature>
<protein>
    <submittedName>
        <fullName evidence="2">Uncharacterized protein</fullName>
    </submittedName>
</protein>
<feature type="chain" id="PRO_5047402267" evidence="1">
    <location>
        <begin position="28"/>
        <end position="44"/>
    </location>
</feature>
<reference evidence="2 3" key="1">
    <citation type="submission" date="2009-10" db="EMBL/GenBank/DDBJ databases">
        <authorList>
            <consortium name="Los Alamos National Laboratory (LANL)"/>
            <consortium name="National Microbial Pathogen Data Resource (NMPDR)"/>
            <person name="Munk A.C."/>
            <person name="Chertkov O."/>
            <person name="Tapia R."/>
            <person name="Green L."/>
            <person name="Rogers Y."/>
            <person name="Detter J.C."/>
            <person name="Bruce D."/>
            <person name="Brettin T.S."/>
            <person name="Colwell R.R."/>
            <person name="Huq A."/>
            <person name="Grim C.J."/>
            <person name="Hasan N.A."/>
            <person name="Bartels D."/>
            <person name="Vonstein V."/>
        </authorList>
    </citation>
    <scope>NUCLEOTIDE SEQUENCE [LARGE SCALE GENOMIC DNA]</scope>
    <source>
        <strain evidence="2 3">CIP 102891</strain>
    </source>
</reference>